<dbReference type="EMBL" id="JAWDGP010004477">
    <property type="protein sequence ID" value="KAK3764014.1"/>
    <property type="molecule type" value="Genomic_DNA"/>
</dbReference>
<name>A0AAE0Z6Y6_9GAST</name>
<reference evidence="1" key="1">
    <citation type="journal article" date="2023" name="G3 (Bethesda)">
        <title>A reference genome for the long-term kleptoplast-retaining sea slug Elysia crispata morphotype clarki.</title>
        <authorList>
            <person name="Eastman K.E."/>
            <person name="Pendleton A.L."/>
            <person name="Shaikh M.A."/>
            <person name="Suttiyut T."/>
            <person name="Ogas R."/>
            <person name="Tomko P."/>
            <person name="Gavelis G."/>
            <person name="Widhalm J.R."/>
            <person name="Wisecaver J.H."/>
        </authorList>
    </citation>
    <scope>NUCLEOTIDE SEQUENCE</scope>
    <source>
        <strain evidence="1">ECLA1</strain>
    </source>
</reference>
<evidence type="ECO:0000313" key="2">
    <source>
        <dbReference type="Proteomes" id="UP001283361"/>
    </source>
</evidence>
<comment type="caution">
    <text evidence="1">The sequence shown here is derived from an EMBL/GenBank/DDBJ whole genome shotgun (WGS) entry which is preliminary data.</text>
</comment>
<sequence length="157" mass="17475">MFSAYQMEVFSVDLPSDVSDSTRGNLIHEVTPSHARGRELPDSLATLLPEFVTNVLMTCLKNKYKLEFLNDGCNVYSKSVSPLFPCFVHLPKKGNLKKKYLETAFSSSTIAKMCQLRAAVRVLKAKQSHEVTRSCADNVNSRALRASSFLFVPAGIR</sequence>
<organism evidence="1 2">
    <name type="scientific">Elysia crispata</name>
    <name type="common">lettuce slug</name>
    <dbReference type="NCBI Taxonomy" id="231223"/>
    <lineage>
        <taxon>Eukaryota</taxon>
        <taxon>Metazoa</taxon>
        <taxon>Spiralia</taxon>
        <taxon>Lophotrochozoa</taxon>
        <taxon>Mollusca</taxon>
        <taxon>Gastropoda</taxon>
        <taxon>Heterobranchia</taxon>
        <taxon>Euthyneura</taxon>
        <taxon>Panpulmonata</taxon>
        <taxon>Sacoglossa</taxon>
        <taxon>Placobranchoidea</taxon>
        <taxon>Plakobranchidae</taxon>
        <taxon>Elysia</taxon>
    </lineage>
</organism>
<keyword evidence="2" id="KW-1185">Reference proteome</keyword>
<gene>
    <name evidence="1" type="ORF">RRG08_004378</name>
</gene>
<accession>A0AAE0Z6Y6</accession>
<proteinExistence type="predicted"/>
<evidence type="ECO:0000313" key="1">
    <source>
        <dbReference type="EMBL" id="KAK3764014.1"/>
    </source>
</evidence>
<dbReference type="Proteomes" id="UP001283361">
    <property type="component" value="Unassembled WGS sequence"/>
</dbReference>
<dbReference type="AlphaFoldDB" id="A0AAE0Z6Y6"/>
<protein>
    <submittedName>
        <fullName evidence="1">Uncharacterized protein</fullName>
    </submittedName>
</protein>